<keyword evidence="4" id="KW-0479">Metal-binding</keyword>
<dbReference type="Gene3D" id="3.40.50.300">
    <property type="entry name" value="P-loop containing nucleotide triphosphate hydrolases"/>
    <property type="match status" value="2"/>
</dbReference>
<evidence type="ECO:0000256" key="1">
    <source>
        <dbReference type="ARBA" id="ARBA00006847"/>
    </source>
</evidence>
<dbReference type="NCBIfam" id="TIGR01596">
    <property type="entry name" value="cas3_HD"/>
    <property type="match status" value="1"/>
</dbReference>
<dbReference type="InterPro" id="IPR050547">
    <property type="entry name" value="DEAD_box_RNA_helicases"/>
</dbReference>
<feature type="region of interest" description="Disordered" evidence="10">
    <location>
        <begin position="755"/>
        <end position="774"/>
    </location>
</feature>
<dbReference type="Gene3D" id="1.10.3210.30">
    <property type="match status" value="1"/>
</dbReference>
<organism evidence="13 14">
    <name type="scientific">Lampropedia cohaerens</name>
    <dbReference type="NCBI Taxonomy" id="1610491"/>
    <lineage>
        <taxon>Bacteria</taxon>
        <taxon>Pseudomonadati</taxon>
        <taxon>Pseudomonadota</taxon>
        <taxon>Betaproteobacteria</taxon>
        <taxon>Burkholderiales</taxon>
        <taxon>Comamonadaceae</taxon>
        <taxon>Lampropedia</taxon>
    </lineage>
</organism>
<comment type="similarity">
    <text evidence="1">In the N-terminal section; belongs to the CRISPR-associated nuclease Cas3-HD family.</text>
</comment>
<dbReference type="PATRIC" id="fig|1610491.3.peg.2354"/>
<evidence type="ECO:0000256" key="10">
    <source>
        <dbReference type="SAM" id="MobiDB-lite"/>
    </source>
</evidence>
<name>A0A0U1PY62_9BURK</name>
<dbReference type="CDD" id="cd09641">
    <property type="entry name" value="Cas3''_I"/>
    <property type="match status" value="1"/>
</dbReference>
<dbReference type="GO" id="GO:0051607">
    <property type="term" value="P:defense response to virus"/>
    <property type="evidence" value="ECO:0007669"/>
    <property type="project" value="UniProtKB-KW"/>
</dbReference>
<dbReference type="NCBIfam" id="TIGR01587">
    <property type="entry name" value="cas3_core"/>
    <property type="match status" value="1"/>
</dbReference>
<evidence type="ECO:0000256" key="6">
    <source>
        <dbReference type="ARBA" id="ARBA00022801"/>
    </source>
</evidence>
<evidence type="ECO:0000256" key="5">
    <source>
        <dbReference type="ARBA" id="ARBA00022741"/>
    </source>
</evidence>
<evidence type="ECO:0000259" key="11">
    <source>
        <dbReference type="PROSITE" id="PS51194"/>
    </source>
</evidence>
<dbReference type="GO" id="GO:0003724">
    <property type="term" value="F:RNA helicase activity"/>
    <property type="evidence" value="ECO:0007669"/>
    <property type="project" value="TreeGrafter"/>
</dbReference>
<dbReference type="InterPro" id="IPR001650">
    <property type="entry name" value="Helicase_C-like"/>
</dbReference>
<evidence type="ECO:0000256" key="3">
    <source>
        <dbReference type="ARBA" id="ARBA00022722"/>
    </source>
</evidence>
<dbReference type="GO" id="GO:0046872">
    <property type="term" value="F:metal ion binding"/>
    <property type="evidence" value="ECO:0007669"/>
    <property type="project" value="UniProtKB-KW"/>
</dbReference>
<accession>A0A0U1PY62</accession>
<dbReference type="PANTHER" id="PTHR47963:SF9">
    <property type="entry name" value="CRISPR-ASSOCIATED ENDONUCLEASE_HELICASE CAS3"/>
    <property type="match status" value="1"/>
</dbReference>
<evidence type="ECO:0000313" key="13">
    <source>
        <dbReference type="EMBL" id="KKW67459.1"/>
    </source>
</evidence>
<gene>
    <name evidence="13" type="ORF">AAV94_11070</name>
</gene>
<dbReference type="GO" id="GO:0016787">
    <property type="term" value="F:hydrolase activity"/>
    <property type="evidence" value="ECO:0007669"/>
    <property type="project" value="UniProtKB-KW"/>
</dbReference>
<evidence type="ECO:0000256" key="8">
    <source>
        <dbReference type="ARBA" id="ARBA00022840"/>
    </source>
</evidence>
<dbReference type="PROSITE" id="PS51643">
    <property type="entry name" value="HD_CAS3"/>
    <property type="match status" value="1"/>
</dbReference>
<keyword evidence="5" id="KW-0547">Nucleotide-binding</keyword>
<dbReference type="InterPro" id="IPR006474">
    <property type="entry name" value="Helicase_Cas3_CRISPR-ass_core"/>
</dbReference>
<evidence type="ECO:0000256" key="7">
    <source>
        <dbReference type="ARBA" id="ARBA00022806"/>
    </source>
</evidence>
<keyword evidence="8" id="KW-0067">ATP-binding</keyword>
<evidence type="ECO:0000313" key="14">
    <source>
        <dbReference type="Proteomes" id="UP000050580"/>
    </source>
</evidence>
<dbReference type="SUPFAM" id="SSF52540">
    <property type="entry name" value="P-loop containing nucleoside triphosphate hydrolases"/>
    <property type="match status" value="1"/>
</dbReference>
<dbReference type="InterPro" id="IPR011545">
    <property type="entry name" value="DEAD/DEAH_box_helicase_dom"/>
</dbReference>
<dbReference type="GO" id="GO:0005524">
    <property type="term" value="F:ATP binding"/>
    <property type="evidence" value="ECO:0007669"/>
    <property type="project" value="UniProtKB-KW"/>
</dbReference>
<feature type="domain" description="HD Cas3-type" evidence="12">
    <location>
        <begin position="19"/>
        <end position="210"/>
    </location>
</feature>
<feature type="compositionally biased region" description="Basic and acidic residues" evidence="10">
    <location>
        <begin position="764"/>
        <end position="774"/>
    </location>
</feature>
<dbReference type="InterPro" id="IPR027417">
    <property type="entry name" value="P-loop_NTPase"/>
</dbReference>
<reference evidence="13 14" key="1">
    <citation type="submission" date="2015-05" db="EMBL/GenBank/DDBJ databases">
        <title>Draft genome sequence of Lampropedia sp. CT6, isolated from the microbial mat of a hot water spring, located at Manikaran, India.</title>
        <authorList>
            <person name="Tripathi C."/>
            <person name="Rani P."/>
            <person name="Mahato N.K."/>
            <person name="Lal R."/>
        </authorList>
    </citation>
    <scope>NUCLEOTIDE SEQUENCE [LARGE SCALE GENOMIC DNA]</scope>
    <source>
        <strain evidence="13 14">CT6</strain>
    </source>
</reference>
<evidence type="ECO:0000256" key="4">
    <source>
        <dbReference type="ARBA" id="ARBA00022723"/>
    </source>
</evidence>
<evidence type="ECO:0000259" key="12">
    <source>
        <dbReference type="PROSITE" id="PS51643"/>
    </source>
</evidence>
<dbReference type="GO" id="GO:0003723">
    <property type="term" value="F:RNA binding"/>
    <property type="evidence" value="ECO:0007669"/>
    <property type="project" value="TreeGrafter"/>
</dbReference>
<dbReference type="InterPro" id="IPR038257">
    <property type="entry name" value="CRISPR-assoc_Cas3_HD_sf"/>
</dbReference>
<dbReference type="InterPro" id="IPR054712">
    <property type="entry name" value="Cas3-like_dom"/>
</dbReference>
<dbReference type="PROSITE" id="PS51194">
    <property type="entry name" value="HELICASE_CTER"/>
    <property type="match status" value="1"/>
</dbReference>
<dbReference type="Proteomes" id="UP000050580">
    <property type="component" value="Unassembled WGS sequence"/>
</dbReference>
<keyword evidence="7" id="KW-0347">Helicase</keyword>
<dbReference type="Pfam" id="PF22590">
    <property type="entry name" value="Cas3-like_C_2"/>
    <property type="match status" value="1"/>
</dbReference>
<comment type="caution">
    <text evidence="13">The sequence shown here is derived from an EMBL/GenBank/DDBJ whole genome shotgun (WGS) entry which is preliminary data.</text>
</comment>
<dbReference type="EMBL" id="LBNQ01000033">
    <property type="protein sequence ID" value="KKW67459.1"/>
    <property type="molecule type" value="Genomic_DNA"/>
</dbReference>
<dbReference type="Pfam" id="PF18395">
    <property type="entry name" value="Cas3_C"/>
    <property type="match status" value="1"/>
</dbReference>
<sequence>MRYSSLPPQTRVLWAKSGEAGGRHGLLSHLLDVAAVAECILELESSAGMRWAASQMGLPADLVPRWVATIVGLHDFGKAIPGFQAKWEAGKLADIAQGLAFPPSACTVDNHACATAAILGPLLRKASGAERDWCTKVVQAISAHHGYHFLSSEVDGGRPFNEPKPWAQARQALFDAYWRTLSPQGVPHSETLNLTTVNWLAGLTSAADWIASNPEWFPLGERGHDALSDYFLHARQLARAALAHIGWRAMQVLLRQDAPTSDLLARVAGQESLSARPLQSVGDALLKAAQGPALLLVEAPMGEGKTELAFLAHLRLQAINAHRGLYVALPTQATGNAMFRRVQRFLQRFVEKPTDIQLVHGGAAMNEDVVRLRGIDHSCEAALSASAWFAQRRRPLLSPYGVGTVDQALLCTLNVKHHFVRLWGLSNRVVVLDEVHAYDTYTSGLIVVLLQWLKAAGSSVVLMSATLPRARRDELLAAWNVAANDVPELPYPRVLLADDVGVRGDTFSARTLPPIHLHGLGTQLEDMADTAVEQLAGGGCGALIVNTVDRAQALYRMLRERLQGTATELLLFHARFPADDRRRLEQRVLEKFGATETRPQRALLVATQVAEQSLDIDFDFMLSDLAPVDLLLQRAGRLHRHADRVRPPSHARAQLWVAGLMPEFPDLEETAWGFVYDPYILGRTWAKLQHETLLQLPEDIDRLVQWVYGSDPLPEGLAQSVQDSIELAAYGEHLANEKRQRQQALNATLDSSVDLGEAYNGKPRGNEEGDDIRNKTRLGRDSVTLIPVEKTAEGWKVGDCIFQPDQMLDNATARQLYNRQVSVSKPAIVRHFQTGGCGALPASFAENGLLRYFYPLVLNDGCYTLDKLCIKLDKELGLVLEPVSLTDGGKQ</sequence>
<feature type="domain" description="Helicase C-terminal" evidence="11">
    <location>
        <begin position="523"/>
        <end position="704"/>
    </location>
</feature>
<dbReference type="AlphaFoldDB" id="A0A0U1PY62"/>
<dbReference type="GO" id="GO:0004518">
    <property type="term" value="F:nuclease activity"/>
    <property type="evidence" value="ECO:0007669"/>
    <property type="project" value="UniProtKB-KW"/>
</dbReference>
<keyword evidence="6" id="KW-0378">Hydrolase</keyword>
<comment type="similarity">
    <text evidence="2">In the central section; belongs to the CRISPR-associated helicase Cas3 family.</text>
</comment>
<keyword evidence="3" id="KW-0540">Nuclease</keyword>
<dbReference type="PANTHER" id="PTHR47963">
    <property type="entry name" value="DEAD-BOX ATP-DEPENDENT RNA HELICASE 47, MITOCHONDRIAL"/>
    <property type="match status" value="1"/>
</dbReference>
<dbReference type="STRING" id="1610491.AAV94_11070"/>
<evidence type="ECO:0000256" key="9">
    <source>
        <dbReference type="ARBA" id="ARBA00023118"/>
    </source>
</evidence>
<proteinExistence type="inferred from homology"/>
<evidence type="ECO:0000256" key="2">
    <source>
        <dbReference type="ARBA" id="ARBA00009046"/>
    </source>
</evidence>
<dbReference type="InterPro" id="IPR006483">
    <property type="entry name" value="CRISPR-assoc_Cas3_HD"/>
</dbReference>
<keyword evidence="9" id="KW-0051">Antiviral defense</keyword>
<protein>
    <submittedName>
        <fullName evidence="13">CRISPR-associated protein Cas3</fullName>
    </submittedName>
</protein>
<dbReference type="Pfam" id="PF00270">
    <property type="entry name" value="DEAD"/>
    <property type="match status" value="1"/>
</dbReference>
<dbReference type="Pfam" id="PF18019">
    <property type="entry name" value="Cas3_HD"/>
    <property type="match status" value="1"/>
</dbReference>
<keyword evidence="14" id="KW-1185">Reference proteome</keyword>
<dbReference type="InterPro" id="IPR041372">
    <property type="entry name" value="Cas3_C"/>
</dbReference>
<dbReference type="SMART" id="SM00490">
    <property type="entry name" value="HELICc"/>
    <property type="match status" value="1"/>
</dbReference>